<keyword evidence="6" id="KW-1185">Reference proteome</keyword>
<dbReference type="Proteomes" id="UP001516400">
    <property type="component" value="Unassembled WGS sequence"/>
</dbReference>
<accession>A0ABD2P3V2</accession>
<keyword evidence="3" id="KW-0645">Protease</keyword>
<keyword evidence="3" id="KW-0720">Serine protease</keyword>
<proteinExistence type="inferred from homology"/>
<dbReference type="EMBL" id="JABFTP020000165">
    <property type="protein sequence ID" value="KAL3285371.1"/>
    <property type="molecule type" value="Genomic_DNA"/>
</dbReference>
<name>A0ABD2P3V2_9CUCU</name>
<dbReference type="GO" id="GO:0008236">
    <property type="term" value="F:serine-type peptidase activity"/>
    <property type="evidence" value="ECO:0007669"/>
    <property type="project" value="UniProtKB-KW"/>
</dbReference>
<dbReference type="InterPro" id="IPR051487">
    <property type="entry name" value="Ser/Thr_Proteases_Immune/Dev"/>
</dbReference>
<dbReference type="InterPro" id="IPR001254">
    <property type="entry name" value="Trypsin_dom"/>
</dbReference>
<dbReference type="PROSITE" id="PS50240">
    <property type="entry name" value="TRYPSIN_DOM"/>
    <property type="match status" value="1"/>
</dbReference>
<dbReference type="InterPro" id="IPR043504">
    <property type="entry name" value="Peptidase_S1_PA_chymotrypsin"/>
</dbReference>
<reference evidence="5 6" key="1">
    <citation type="journal article" date="2021" name="BMC Biol.">
        <title>Horizontally acquired antibacterial genes associated with adaptive radiation of ladybird beetles.</title>
        <authorList>
            <person name="Li H.S."/>
            <person name="Tang X.F."/>
            <person name="Huang Y.H."/>
            <person name="Xu Z.Y."/>
            <person name="Chen M.L."/>
            <person name="Du X.Y."/>
            <person name="Qiu B.Y."/>
            <person name="Chen P.T."/>
            <person name="Zhang W."/>
            <person name="Slipinski A."/>
            <person name="Escalona H.E."/>
            <person name="Waterhouse R.M."/>
            <person name="Zwick A."/>
            <person name="Pang H."/>
        </authorList>
    </citation>
    <scope>NUCLEOTIDE SEQUENCE [LARGE SCALE GENOMIC DNA]</scope>
    <source>
        <strain evidence="5">SYSU2018</strain>
    </source>
</reference>
<evidence type="ECO:0000313" key="6">
    <source>
        <dbReference type="Proteomes" id="UP001516400"/>
    </source>
</evidence>
<dbReference type="Pfam" id="PF00089">
    <property type="entry name" value="Trypsin"/>
    <property type="match status" value="1"/>
</dbReference>
<dbReference type="SMART" id="SM00020">
    <property type="entry name" value="Tryp_SPc"/>
    <property type="match status" value="1"/>
</dbReference>
<dbReference type="PRINTS" id="PR00722">
    <property type="entry name" value="CHYMOTRYPSIN"/>
</dbReference>
<protein>
    <recommendedName>
        <fullName evidence="4">Peptidase S1 domain-containing protein</fullName>
    </recommendedName>
</protein>
<dbReference type="InterPro" id="IPR001314">
    <property type="entry name" value="Peptidase_S1A"/>
</dbReference>
<dbReference type="PROSITE" id="PS00135">
    <property type="entry name" value="TRYPSIN_SER"/>
    <property type="match status" value="1"/>
</dbReference>
<dbReference type="AlphaFoldDB" id="A0ABD2P3V2"/>
<evidence type="ECO:0000256" key="1">
    <source>
        <dbReference type="ARBA" id="ARBA00023157"/>
    </source>
</evidence>
<evidence type="ECO:0000313" key="5">
    <source>
        <dbReference type="EMBL" id="KAL3285371.1"/>
    </source>
</evidence>
<evidence type="ECO:0000259" key="4">
    <source>
        <dbReference type="PROSITE" id="PS50240"/>
    </source>
</evidence>
<evidence type="ECO:0000256" key="3">
    <source>
        <dbReference type="RuleBase" id="RU363034"/>
    </source>
</evidence>
<dbReference type="InterPro" id="IPR009003">
    <property type="entry name" value="Peptidase_S1_PA"/>
</dbReference>
<dbReference type="Gene3D" id="2.40.10.10">
    <property type="entry name" value="Trypsin-like serine proteases"/>
    <property type="match status" value="1"/>
</dbReference>
<dbReference type="PROSITE" id="PS00134">
    <property type="entry name" value="TRYPSIN_HIS"/>
    <property type="match status" value="1"/>
</dbReference>
<dbReference type="InterPro" id="IPR018114">
    <property type="entry name" value="TRYPSIN_HIS"/>
</dbReference>
<gene>
    <name evidence="5" type="ORF">HHI36_019478</name>
</gene>
<evidence type="ECO:0000256" key="2">
    <source>
        <dbReference type="ARBA" id="ARBA00024195"/>
    </source>
</evidence>
<dbReference type="SUPFAM" id="SSF50494">
    <property type="entry name" value="Trypsin-like serine proteases"/>
    <property type="match status" value="1"/>
</dbReference>
<feature type="domain" description="Peptidase S1" evidence="4">
    <location>
        <begin position="1"/>
        <end position="227"/>
    </location>
</feature>
<comment type="similarity">
    <text evidence="2">Belongs to the peptidase S1 family. CLIP subfamily.</text>
</comment>
<keyword evidence="1" id="KW-1015">Disulfide bond</keyword>
<dbReference type="PANTHER" id="PTHR24256">
    <property type="entry name" value="TRYPTASE-RELATED"/>
    <property type="match status" value="1"/>
</dbReference>
<sequence length="249" mass="27517">MILALLIGHGKNGQKLKCSGTLIKLDTILTAAHCVVNLRRSIFAEPEAILHTPQGRRSIRGKKIFVHQKYHRVDMQYDIAIVKLEESFLPSEASLVTLPNYHENKEPSYFCQSGLVIGWGNTHIATISDKPKKSYFGQSFRCIQLPVISNNDCRILRSSVKLESHFCAFPGFNDSGGGCVGDSGGPFICGGVQYGIASLNFGCGVQGEPTYFTRIDKVLSFINENVASSGMWLLEHKKSHYIILFSSLC</sequence>
<dbReference type="GO" id="GO:0006508">
    <property type="term" value="P:proteolysis"/>
    <property type="evidence" value="ECO:0007669"/>
    <property type="project" value="UniProtKB-KW"/>
</dbReference>
<dbReference type="InterPro" id="IPR033116">
    <property type="entry name" value="TRYPSIN_SER"/>
</dbReference>
<comment type="caution">
    <text evidence="5">The sequence shown here is derived from an EMBL/GenBank/DDBJ whole genome shotgun (WGS) entry which is preliminary data.</text>
</comment>
<keyword evidence="3" id="KW-0378">Hydrolase</keyword>
<organism evidence="5 6">
    <name type="scientific">Cryptolaemus montrouzieri</name>
    <dbReference type="NCBI Taxonomy" id="559131"/>
    <lineage>
        <taxon>Eukaryota</taxon>
        <taxon>Metazoa</taxon>
        <taxon>Ecdysozoa</taxon>
        <taxon>Arthropoda</taxon>
        <taxon>Hexapoda</taxon>
        <taxon>Insecta</taxon>
        <taxon>Pterygota</taxon>
        <taxon>Neoptera</taxon>
        <taxon>Endopterygota</taxon>
        <taxon>Coleoptera</taxon>
        <taxon>Polyphaga</taxon>
        <taxon>Cucujiformia</taxon>
        <taxon>Coccinelloidea</taxon>
        <taxon>Coccinellidae</taxon>
        <taxon>Scymninae</taxon>
        <taxon>Scymnini</taxon>
        <taxon>Cryptolaemus</taxon>
    </lineage>
</organism>